<feature type="transmembrane region" description="Helical" evidence="6">
    <location>
        <begin position="357"/>
        <end position="382"/>
    </location>
</feature>
<evidence type="ECO:0000256" key="1">
    <source>
        <dbReference type="ARBA" id="ARBA00004141"/>
    </source>
</evidence>
<keyword evidence="3 6" id="KW-1133">Transmembrane helix</keyword>
<dbReference type="PANTHER" id="PTHR11662:SF399">
    <property type="entry name" value="FI19708P1-RELATED"/>
    <property type="match status" value="1"/>
</dbReference>
<dbReference type="Proteomes" id="UP001143304">
    <property type="component" value="Unassembled WGS sequence"/>
</dbReference>
<feature type="transmembrane region" description="Helical" evidence="6">
    <location>
        <begin position="91"/>
        <end position="115"/>
    </location>
</feature>
<evidence type="ECO:0000256" key="3">
    <source>
        <dbReference type="ARBA" id="ARBA00022989"/>
    </source>
</evidence>
<dbReference type="InterPro" id="IPR036259">
    <property type="entry name" value="MFS_trans_sf"/>
</dbReference>
<dbReference type="PANTHER" id="PTHR11662">
    <property type="entry name" value="SOLUTE CARRIER FAMILY 17"/>
    <property type="match status" value="1"/>
</dbReference>
<evidence type="ECO:0000313" key="8">
    <source>
        <dbReference type="EMBL" id="MCX2978693.1"/>
    </source>
</evidence>
<feature type="transmembrane region" description="Helical" evidence="6">
    <location>
        <begin position="149"/>
        <end position="170"/>
    </location>
</feature>
<gene>
    <name evidence="8" type="ORF">EYC82_15105</name>
</gene>
<name>A0ABT3T8U1_9GAMM</name>
<feature type="transmembrane region" description="Helical" evidence="6">
    <location>
        <begin position="326"/>
        <end position="345"/>
    </location>
</feature>
<dbReference type="InterPro" id="IPR050382">
    <property type="entry name" value="MFS_Na/Anion_cotransporter"/>
</dbReference>
<protein>
    <submittedName>
        <fullName evidence="8">MFS transporter</fullName>
    </submittedName>
</protein>
<dbReference type="SUPFAM" id="SSF103473">
    <property type="entry name" value="MFS general substrate transporter"/>
    <property type="match status" value="1"/>
</dbReference>
<organism evidence="8 9">
    <name type="scientific">Candidatus Marimicrobium litorale</name>
    <dbReference type="NCBI Taxonomy" id="2518991"/>
    <lineage>
        <taxon>Bacteria</taxon>
        <taxon>Pseudomonadati</taxon>
        <taxon>Pseudomonadota</taxon>
        <taxon>Gammaproteobacteria</taxon>
        <taxon>Cellvibrionales</taxon>
        <taxon>Halieaceae</taxon>
        <taxon>Marimicrobium</taxon>
    </lineage>
</organism>
<feature type="transmembrane region" description="Helical" evidence="6">
    <location>
        <begin position="388"/>
        <end position="409"/>
    </location>
</feature>
<sequence length="424" mass="46334">MTNSASSMGSFSEKDNRFRFVIAGFCFLLVLVNYLDRVVISFAIKPIELGFDIQDGAFGMLMSAFAVGTLATNGVSGFLLDRYGVKVVWSFALFLWSLFMILQGLVEVFWTFILLRVLMGMGEGANFPAMNRALVDWVHPKELGRVTSLVLLGVPLALLLGGLILAPAIISIGWRASFICLGIMGAILGVIFLIIYRQPSNKVLSNSSQEDVRGKVALRDMFLNPTLLATAWSFFAFGWVLFFGLTWLPGYLEETFDMKLESIGYFSTLPWAVSLLFMPLAGWCSDWIMRRTGSMRSARVHLIWICQLVAVMFFIPVMFVNTATSAVAFVSIAIGFSMAPNSPYYSICADLFPGRTGVATGFIVTFFSLSGVVCPTITGWLAEGEGGFTMAFTALCVVVGSAAMGMLFFARDEAAPTRAVTNAS</sequence>
<dbReference type="InterPro" id="IPR020846">
    <property type="entry name" value="MFS_dom"/>
</dbReference>
<dbReference type="RefSeq" id="WP_279250388.1">
    <property type="nucleotide sequence ID" value="NZ_SHNO01000001.1"/>
</dbReference>
<dbReference type="EMBL" id="SHNO01000001">
    <property type="protein sequence ID" value="MCX2978693.1"/>
    <property type="molecule type" value="Genomic_DNA"/>
</dbReference>
<feature type="transmembrane region" description="Helical" evidence="6">
    <location>
        <begin position="176"/>
        <end position="196"/>
    </location>
</feature>
<dbReference type="PROSITE" id="PS50850">
    <property type="entry name" value="MFS"/>
    <property type="match status" value="1"/>
</dbReference>
<comment type="subcellular location">
    <subcellularLocation>
        <location evidence="1">Membrane</location>
        <topology evidence="1">Multi-pass membrane protein</topology>
    </subcellularLocation>
</comment>
<evidence type="ECO:0000313" key="9">
    <source>
        <dbReference type="Proteomes" id="UP001143304"/>
    </source>
</evidence>
<evidence type="ECO:0000256" key="4">
    <source>
        <dbReference type="ARBA" id="ARBA00023136"/>
    </source>
</evidence>
<feature type="transmembrane region" description="Helical" evidence="6">
    <location>
        <begin position="227"/>
        <end position="248"/>
    </location>
</feature>
<evidence type="ECO:0000256" key="6">
    <source>
        <dbReference type="SAM" id="Phobius"/>
    </source>
</evidence>
<keyword evidence="2 6" id="KW-0812">Transmembrane</keyword>
<keyword evidence="9" id="KW-1185">Reference proteome</keyword>
<comment type="similarity">
    <text evidence="5">Belongs to the major facilitator superfamily. Phthalate permease family.</text>
</comment>
<dbReference type="InterPro" id="IPR011701">
    <property type="entry name" value="MFS"/>
</dbReference>
<feature type="domain" description="Major facilitator superfamily (MFS) profile" evidence="7">
    <location>
        <begin position="22"/>
        <end position="414"/>
    </location>
</feature>
<proteinExistence type="inferred from homology"/>
<dbReference type="CDD" id="cd17319">
    <property type="entry name" value="MFS_ExuT_GudP_like"/>
    <property type="match status" value="1"/>
</dbReference>
<evidence type="ECO:0000256" key="2">
    <source>
        <dbReference type="ARBA" id="ARBA00022692"/>
    </source>
</evidence>
<comment type="caution">
    <text evidence="8">The sequence shown here is derived from an EMBL/GenBank/DDBJ whole genome shotgun (WGS) entry which is preliminary data.</text>
</comment>
<evidence type="ECO:0000259" key="7">
    <source>
        <dbReference type="PROSITE" id="PS50850"/>
    </source>
</evidence>
<feature type="transmembrane region" description="Helical" evidence="6">
    <location>
        <begin position="20"/>
        <end position="44"/>
    </location>
</feature>
<evidence type="ECO:0000256" key="5">
    <source>
        <dbReference type="ARBA" id="ARBA00038514"/>
    </source>
</evidence>
<keyword evidence="4 6" id="KW-0472">Membrane</keyword>
<dbReference type="Pfam" id="PF07690">
    <property type="entry name" value="MFS_1"/>
    <property type="match status" value="1"/>
</dbReference>
<feature type="transmembrane region" description="Helical" evidence="6">
    <location>
        <begin position="56"/>
        <end position="79"/>
    </location>
</feature>
<feature type="transmembrane region" description="Helical" evidence="6">
    <location>
        <begin position="300"/>
        <end position="320"/>
    </location>
</feature>
<feature type="transmembrane region" description="Helical" evidence="6">
    <location>
        <begin position="268"/>
        <end position="288"/>
    </location>
</feature>
<dbReference type="Gene3D" id="1.20.1250.20">
    <property type="entry name" value="MFS general substrate transporter like domains"/>
    <property type="match status" value="2"/>
</dbReference>
<reference evidence="8" key="1">
    <citation type="submission" date="2019-02" db="EMBL/GenBank/DDBJ databases">
        <authorList>
            <person name="Li S.-H."/>
        </authorList>
    </citation>
    <scope>NUCLEOTIDE SEQUENCE</scope>
    <source>
        <strain evidence="8">IMCC11814</strain>
    </source>
</reference>
<accession>A0ABT3T8U1</accession>